<dbReference type="InterPro" id="IPR000843">
    <property type="entry name" value="HTH_LacI"/>
</dbReference>
<evidence type="ECO:0000256" key="4">
    <source>
        <dbReference type="ARBA" id="ARBA00023163"/>
    </source>
</evidence>
<keyword evidence="4" id="KW-0804">Transcription</keyword>
<dbReference type="EMBL" id="FNEE01000001">
    <property type="protein sequence ID" value="SDI12267.1"/>
    <property type="molecule type" value="Genomic_DNA"/>
</dbReference>
<dbReference type="GO" id="GO:0003700">
    <property type="term" value="F:DNA-binding transcription factor activity"/>
    <property type="evidence" value="ECO:0007669"/>
    <property type="project" value="TreeGrafter"/>
</dbReference>
<feature type="domain" description="HTH lacI-type" evidence="5">
    <location>
        <begin position="9"/>
        <end position="66"/>
    </location>
</feature>
<dbReference type="PANTHER" id="PTHR30146">
    <property type="entry name" value="LACI-RELATED TRANSCRIPTIONAL REPRESSOR"/>
    <property type="match status" value="1"/>
</dbReference>
<keyword evidence="7" id="KW-1185">Reference proteome</keyword>
<protein>
    <submittedName>
        <fullName evidence="6">LacI family transcriptional regulator, fructose operon transcriptional repressor</fullName>
    </submittedName>
</protein>
<organism evidence="6 7">
    <name type="scientific">Mesorhizobium muleiense</name>
    <dbReference type="NCBI Taxonomy" id="1004279"/>
    <lineage>
        <taxon>Bacteria</taxon>
        <taxon>Pseudomonadati</taxon>
        <taxon>Pseudomonadota</taxon>
        <taxon>Alphaproteobacteria</taxon>
        <taxon>Hyphomicrobiales</taxon>
        <taxon>Phyllobacteriaceae</taxon>
        <taxon>Mesorhizobium</taxon>
    </lineage>
</organism>
<dbReference type="Proteomes" id="UP000198894">
    <property type="component" value="Unassembled WGS sequence"/>
</dbReference>
<dbReference type="GO" id="GO:0000976">
    <property type="term" value="F:transcription cis-regulatory region binding"/>
    <property type="evidence" value="ECO:0007669"/>
    <property type="project" value="TreeGrafter"/>
</dbReference>
<dbReference type="PANTHER" id="PTHR30146:SF45">
    <property type="entry name" value="CATABOLITE REPRESSOR_ACTIVATOR"/>
    <property type="match status" value="1"/>
</dbReference>
<dbReference type="InterPro" id="IPR010982">
    <property type="entry name" value="Lambda_DNA-bd_dom_sf"/>
</dbReference>
<evidence type="ECO:0000256" key="1">
    <source>
        <dbReference type="ARBA" id="ARBA00022491"/>
    </source>
</evidence>
<proteinExistence type="predicted"/>
<keyword evidence="1" id="KW-0678">Repressor</keyword>
<dbReference type="SUPFAM" id="SSF47413">
    <property type="entry name" value="lambda repressor-like DNA-binding domains"/>
    <property type="match status" value="1"/>
</dbReference>
<dbReference type="CDD" id="cd01392">
    <property type="entry name" value="HTH_LacI"/>
    <property type="match status" value="1"/>
</dbReference>
<dbReference type="CDD" id="cd06274">
    <property type="entry name" value="PBP1_FruR"/>
    <property type="match status" value="1"/>
</dbReference>
<dbReference type="InterPro" id="IPR028082">
    <property type="entry name" value="Peripla_BP_I"/>
</dbReference>
<keyword evidence="2" id="KW-0805">Transcription regulation</keyword>
<evidence type="ECO:0000259" key="5">
    <source>
        <dbReference type="PROSITE" id="PS50932"/>
    </source>
</evidence>
<evidence type="ECO:0000256" key="2">
    <source>
        <dbReference type="ARBA" id="ARBA00023015"/>
    </source>
</evidence>
<dbReference type="SMART" id="SM00354">
    <property type="entry name" value="HTH_LACI"/>
    <property type="match status" value="1"/>
</dbReference>
<evidence type="ECO:0000313" key="6">
    <source>
        <dbReference type="EMBL" id="SDI12267.1"/>
    </source>
</evidence>
<sequence>MDQRVKKKATIYDLSVLSGSSPSTVSAVLNGTWRKRRIKESTAQTILGLAELHQYTTNLQARGLRRSRSGLVGLMLPVHDNRYFSSMAQTFEGHVRSRGQCPVVVSASRDPEEERRTAETLISYSIDQLFIVGATDPDGVHEVCELAGLRHINIDLPGTKAHSVISDNYQGARMLTEAIIRRFGNDDPLRPDELFLFGGRNDHASRERIAAFHATKKALLGADPDDGVQSSGYSPDITLRAFEAFYQCRGKLPRALFINSSINMEGLLRFMAGRPAEMFSELVVGCYDYDPFGSFLPFPVIMVRQNVEAMITKAFELIDEPPTAPHTFLIAPELIQPRSALKGPLDTLKDIA</sequence>
<dbReference type="AlphaFoldDB" id="A0A1G8I098"/>
<name>A0A1G8I098_9HYPH</name>
<accession>A0A1G8I098</accession>
<evidence type="ECO:0000256" key="3">
    <source>
        <dbReference type="ARBA" id="ARBA00023125"/>
    </source>
</evidence>
<keyword evidence="3" id="KW-0238">DNA-binding</keyword>
<dbReference type="SUPFAM" id="SSF53822">
    <property type="entry name" value="Periplasmic binding protein-like I"/>
    <property type="match status" value="1"/>
</dbReference>
<gene>
    <name evidence="6" type="ORF">SAMN05428953_101219</name>
</gene>
<dbReference type="PROSITE" id="PS50932">
    <property type="entry name" value="HTH_LACI_2"/>
    <property type="match status" value="1"/>
</dbReference>
<evidence type="ECO:0000313" key="7">
    <source>
        <dbReference type="Proteomes" id="UP000198894"/>
    </source>
</evidence>
<dbReference type="RefSeq" id="WP_091590075.1">
    <property type="nucleotide sequence ID" value="NZ_FNEE01000001.1"/>
</dbReference>
<reference evidence="7" key="1">
    <citation type="submission" date="2016-10" db="EMBL/GenBank/DDBJ databases">
        <authorList>
            <person name="Varghese N."/>
            <person name="Submissions S."/>
        </authorList>
    </citation>
    <scope>NUCLEOTIDE SEQUENCE [LARGE SCALE GENOMIC DNA]</scope>
    <source>
        <strain evidence="7">CGMCC 1.11022</strain>
    </source>
</reference>
<dbReference type="Gene3D" id="1.10.260.40">
    <property type="entry name" value="lambda repressor-like DNA-binding domains"/>
    <property type="match status" value="1"/>
</dbReference>
<dbReference type="Gene3D" id="3.40.50.2300">
    <property type="match status" value="2"/>
</dbReference>